<evidence type="ECO:0000256" key="6">
    <source>
        <dbReference type="ARBA" id="ARBA00022598"/>
    </source>
</evidence>
<keyword evidence="10 18" id="KW-0067">ATP-binding</keyword>
<evidence type="ECO:0000256" key="1">
    <source>
        <dbReference type="ARBA" id="ARBA00001936"/>
    </source>
</evidence>
<dbReference type="EMBL" id="PEYM01000148">
    <property type="protein sequence ID" value="PIS28126.1"/>
    <property type="molecule type" value="Genomic_DNA"/>
</dbReference>
<dbReference type="GO" id="GO:0005524">
    <property type="term" value="F:ATP binding"/>
    <property type="evidence" value="ECO:0007669"/>
    <property type="project" value="UniProtKB-UniRule"/>
</dbReference>
<comment type="similarity">
    <text evidence="13 17">Belongs to the GARS family.</text>
</comment>
<evidence type="ECO:0000256" key="3">
    <source>
        <dbReference type="ARBA" id="ARBA00005174"/>
    </source>
</evidence>
<evidence type="ECO:0000256" key="4">
    <source>
        <dbReference type="ARBA" id="ARBA00013255"/>
    </source>
</evidence>
<comment type="cofactor">
    <cofactor evidence="1">
        <name>Mn(2+)</name>
        <dbReference type="ChEBI" id="CHEBI:29035"/>
    </cofactor>
</comment>
<dbReference type="InterPro" id="IPR020562">
    <property type="entry name" value="PRibGlycinamide_synth_N"/>
</dbReference>
<dbReference type="PROSITE" id="PS00184">
    <property type="entry name" value="GARS"/>
    <property type="match status" value="1"/>
</dbReference>
<dbReference type="AlphaFoldDB" id="A0A2H0XT55"/>
<evidence type="ECO:0000259" key="19">
    <source>
        <dbReference type="PROSITE" id="PS50975"/>
    </source>
</evidence>
<evidence type="ECO:0000256" key="18">
    <source>
        <dbReference type="PROSITE-ProRule" id="PRU00409"/>
    </source>
</evidence>
<proteinExistence type="inferred from homology"/>
<dbReference type="NCBIfam" id="TIGR00877">
    <property type="entry name" value="purD"/>
    <property type="match status" value="1"/>
</dbReference>
<dbReference type="SUPFAM" id="SSF51246">
    <property type="entry name" value="Rudiment single hybrid motif"/>
    <property type="match status" value="1"/>
</dbReference>
<evidence type="ECO:0000256" key="11">
    <source>
        <dbReference type="ARBA" id="ARBA00022842"/>
    </source>
</evidence>
<dbReference type="Pfam" id="PF02843">
    <property type="entry name" value="GARS_C"/>
    <property type="match status" value="1"/>
</dbReference>
<keyword evidence="11" id="KW-0460">Magnesium</keyword>
<dbReference type="Pfam" id="PF02844">
    <property type="entry name" value="GARS_N"/>
    <property type="match status" value="1"/>
</dbReference>
<dbReference type="FunFam" id="3.30.1490.20:FF:000006">
    <property type="entry name" value="phosphoribosylamine--glycine ligase, chloroplastic-like"/>
    <property type="match status" value="1"/>
</dbReference>
<evidence type="ECO:0000256" key="16">
    <source>
        <dbReference type="ARBA" id="ARBA00079592"/>
    </source>
</evidence>
<dbReference type="InterPro" id="IPR020560">
    <property type="entry name" value="PRibGlycinamide_synth_C-dom"/>
</dbReference>
<dbReference type="UniPathway" id="UPA00074">
    <property type="reaction ID" value="UER00125"/>
</dbReference>
<dbReference type="FunFam" id="3.90.600.10:FF:000001">
    <property type="entry name" value="Trifunctional purine biosynthetic protein adenosine-3"/>
    <property type="match status" value="1"/>
</dbReference>
<dbReference type="Gene3D" id="3.40.50.20">
    <property type="match status" value="1"/>
</dbReference>
<dbReference type="SMART" id="SM01210">
    <property type="entry name" value="GARS_C"/>
    <property type="match status" value="1"/>
</dbReference>
<evidence type="ECO:0000256" key="2">
    <source>
        <dbReference type="ARBA" id="ARBA00001946"/>
    </source>
</evidence>
<dbReference type="InterPro" id="IPR000115">
    <property type="entry name" value="PRibGlycinamide_synth"/>
</dbReference>
<evidence type="ECO:0000256" key="7">
    <source>
        <dbReference type="ARBA" id="ARBA00022723"/>
    </source>
</evidence>
<dbReference type="GO" id="GO:0009113">
    <property type="term" value="P:purine nucleobase biosynthetic process"/>
    <property type="evidence" value="ECO:0007669"/>
    <property type="project" value="InterPro"/>
</dbReference>
<reference evidence="20 21" key="1">
    <citation type="submission" date="2017-09" db="EMBL/GenBank/DDBJ databases">
        <title>Depth-based differentiation of microbial function through sediment-hosted aquifers and enrichment of novel symbionts in the deep terrestrial subsurface.</title>
        <authorList>
            <person name="Probst A.J."/>
            <person name="Ladd B."/>
            <person name="Jarett J.K."/>
            <person name="Geller-Mcgrath D.E."/>
            <person name="Sieber C.M."/>
            <person name="Emerson J.B."/>
            <person name="Anantharaman K."/>
            <person name="Thomas B.C."/>
            <person name="Malmstrom R."/>
            <person name="Stieglmeier M."/>
            <person name="Klingl A."/>
            <person name="Woyke T."/>
            <person name="Ryan C.M."/>
            <person name="Banfield J.F."/>
        </authorList>
    </citation>
    <scope>NUCLEOTIDE SEQUENCE [LARGE SCALE GENOMIC DNA]</scope>
    <source>
        <strain evidence="20">CG08_land_8_20_14_0_20_45_16</strain>
    </source>
</reference>
<evidence type="ECO:0000313" key="20">
    <source>
        <dbReference type="EMBL" id="PIS28126.1"/>
    </source>
</evidence>
<evidence type="ECO:0000256" key="17">
    <source>
        <dbReference type="HAMAP-Rule" id="MF_00138"/>
    </source>
</evidence>
<dbReference type="InterPro" id="IPR020561">
    <property type="entry name" value="PRibGlycinamid_synth_ATP-grasp"/>
</dbReference>
<protein>
    <recommendedName>
        <fullName evidence="5 17">Phosphoribosylamine--glycine ligase</fullName>
        <ecNumber evidence="4 17">6.3.4.13</ecNumber>
    </recommendedName>
    <alternativeName>
        <fullName evidence="16 17">GARS</fullName>
    </alternativeName>
    <alternativeName>
        <fullName evidence="14 17">Glycinamide ribonucleotide synthetase</fullName>
    </alternativeName>
    <alternativeName>
        <fullName evidence="15 17">Phosphoribosylglycinamide synthetase</fullName>
    </alternativeName>
</protein>
<dbReference type="HAMAP" id="MF_00138">
    <property type="entry name" value="GARS"/>
    <property type="match status" value="1"/>
</dbReference>
<comment type="catalytic activity">
    <reaction evidence="17">
        <text>5-phospho-beta-D-ribosylamine + glycine + ATP = N(1)-(5-phospho-beta-D-ribosyl)glycinamide + ADP + phosphate + H(+)</text>
        <dbReference type="Rhea" id="RHEA:17453"/>
        <dbReference type="ChEBI" id="CHEBI:15378"/>
        <dbReference type="ChEBI" id="CHEBI:30616"/>
        <dbReference type="ChEBI" id="CHEBI:43474"/>
        <dbReference type="ChEBI" id="CHEBI:57305"/>
        <dbReference type="ChEBI" id="CHEBI:58681"/>
        <dbReference type="ChEBI" id="CHEBI:143788"/>
        <dbReference type="ChEBI" id="CHEBI:456216"/>
        <dbReference type="EC" id="6.3.4.13"/>
    </reaction>
</comment>
<comment type="caution">
    <text evidence="20">The sequence shown here is derived from an EMBL/GenBank/DDBJ whole genome shotgun (WGS) entry which is preliminary data.</text>
</comment>
<dbReference type="PANTHER" id="PTHR43472:SF1">
    <property type="entry name" value="PHOSPHORIBOSYLAMINE--GLYCINE LIGASE, CHLOROPLASTIC"/>
    <property type="match status" value="1"/>
</dbReference>
<dbReference type="InterPro" id="IPR016185">
    <property type="entry name" value="PreATP-grasp_dom_sf"/>
</dbReference>
<dbReference type="GO" id="GO:0006189">
    <property type="term" value="P:'de novo' IMP biosynthetic process"/>
    <property type="evidence" value="ECO:0007669"/>
    <property type="project" value="UniProtKB-UniRule"/>
</dbReference>
<dbReference type="EC" id="6.3.4.13" evidence="4 17"/>
<keyword evidence="9 17" id="KW-0658">Purine biosynthesis</keyword>
<evidence type="ECO:0000256" key="8">
    <source>
        <dbReference type="ARBA" id="ARBA00022741"/>
    </source>
</evidence>
<evidence type="ECO:0000256" key="10">
    <source>
        <dbReference type="ARBA" id="ARBA00022840"/>
    </source>
</evidence>
<dbReference type="Proteomes" id="UP000231343">
    <property type="component" value="Unassembled WGS sequence"/>
</dbReference>
<dbReference type="SUPFAM" id="SSF56059">
    <property type="entry name" value="Glutathione synthetase ATP-binding domain-like"/>
    <property type="match status" value="1"/>
</dbReference>
<evidence type="ECO:0000256" key="12">
    <source>
        <dbReference type="ARBA" id="ARBA00023211"/>
    </source>
</evidence>
<dbReference type="Gene3D" id="3.30.1490.20">
    <property type="entry name" value="ATP-grasp fold, A domain"/>
    <property type="match status" value="1"/>
</dbReference>
<comment type="cofactor">
    <cofactor evidence="2">
        <name>Mg(2+)</name>
        <dbReference type="ChEBI" id="CHEBI:18420"/>
    </cofactor>
</comment>
<dbReference type="InterPro" id="IPR011054">
    <property type="entry name" value="Rudment_hybrid_motif"/>
</dbReference>
<dbReference type="Gene3D" id="3.90.600.10">
    <property type="entry name" value="Phosphoribosylglycinamide synthetase, C-terminal domain"/>
    <property type="match status" value="1"/>
</dbReference>
<dbReference type="InterPro" id="IPR037123">
    <property type="entry name" value="PRibGlycinamide_synth_C_sf"/>
</dbReference>
<organism evidence="20 21">
    <name type="scientific">Candidatus Saganbacteria bacterium CG08_land_8_20_14_0_20_45_16</name>
    <dbReference type="NCBI Taxonomy" id="2014293"/>
    <lineage>
        <taxon>Bacteria</taxon>
        <taxon>Bacillati</taxon>
        <taxon>Saganbacteria</taxon>
    </lineage>
</organism>
<dbReference type="PROSITE" id="PS50975">
    <property type="entry name" value="ATP_GRASP"/>
    <property type="match status" value="1"/>
</dbReference>
<evidence type="ECO:0000313" key="21">
    <source>
        <dbReference type="Proteomes" id="UP000231343"/>
    </source>
</evidence>
<evidence type="ECO:0000256" key="15">
    <source>
        <dbReference type="ARBA" id="ARBA00042864"/>
    </source>
</evidence>
<keyword evidence="6 17" id="KW-0436">Ligase</keyword>
<dbReference type="GO" id="GO:0004637">
    <property type="term" value="F:phosphoribosylamine-glycine ligase activity"/>
    <property type="evidence" value="ECO:0007669"/>
    <property type="project" value="UniProtKB-UniRule"/>
</dbReference>
<dbReference type="Pfam" id="PF01071">
    <property type="entry name" value="GARS_A"/>
    <property type="match status" value="1"/>
</dbReference>
<comment type="pathway">
    <text evidence="3 17">Purine metabolism; IMP biosynthesis via de novo pathway; N(1)-(5-phospho-D-ribosyl)glycinamide from 5-phospho-alpha-D-ribose 1-diphosphate: step 2/2.</text>
</comment>
<feature type="domain" description="ATP-grasp" evidence="19">
    <location>
        <begin position="107"/>
        <end position="313"/>
    </location>
</feature>
<dbReference type="FunFam" id="3.30.470.20:FF:000031">
    <property type="entry name" value="Phosphoribosylamine--glycine ligase"/>
    <property type="match status" value="1"/>
</dbReference>
<keyword evidence="8 18" id="KW-0547">Nucleotide-binding</keyword>
<evidence type="ECO:0000256" key="14">
    <source>
        <dbReference type="ARBA" id="ARBA00042242"/>
    </source>
</evidence>
<name>A0A2H0XT55_UNCSA</name>
<dbReference type="FunFam" id="3.40.50.20:FF:000006">
    <property type="entry name" value="Phosphoribosylamine--glycine ligase, chloroplastic"/>
    <property type="match status" value="1"/>
</dbReference>
<dbReference type="SUPFAM" id="SSF52440">
    <property type="entry name" value="PreATP-grasp domain"/>
    <property type="match status" value="1"/>
</dbReference>
<dbReference type="Gene3D" id="3.30.470.20">
    <property type="entry name" value="ATP-grasp fold, B domain"/>
    <property type="match status" value="1"/>
</dbReference>
<evidence type="ECO:0000256" key="13">
    <source>
        <dbReference type="ARBA" id="ARBA00038345"/>
    </source>
</evidence>
<dbReference type="InterPro" id="IPR011761">
    <property type="entry name" value="ATP-grasp"/>
</dbReference>
<dbReference type="InterPro" id="IPR020559">
    <property type="entry name" value="PRibGlycinamide_synth_CS"/>
</dbReference>
<evidence type="ECO:0000256" key="5">
    <source>
        <dbReference type="ARBA" id="ARBA00020605"/>
    </source>
</evidence>
<dbReference type="GO" id="GO:0046872">
    <property type="term" value="F:metal ion binding"/>
    <property type="evidence" value="ECO:0007669"/>
    <property type="project" value="UniProtKB-KW"/>
</dbReference>
<evidence type="ECO:0000256" key="9">
    <source>
        <dbReference type="ARBA" id="ARBA00022755"/>
    </source>
</evidence>
<sequence>MRILIIGSGGREHALVWKISQSKKVKKIYCAPGNAGTSELAENINLKVDDLPGLLKFAKEKKIDLTVVGPEIPLVLGIVDEFEKAGLKIFGPCKAGAKIEGSKVFSKEFMVKYGIPTAQAGIFSKIDDALAYLDEVGAPIVVKADGLAAGKGVIVCSTKNEAVEAVNLIMKDKAFGAAGSKVVIEECLVGEEASIIAICDGETILPLASSQDHKRVFDKDKGPNTGGLGAYSPAPVVTDSLMEQIDKTVLQPFVSGMKQEGINYKGVVYAGVMVTKQGPKVLEFNARFGDPETQPIMMRLKSDLVDLLFSTIDSRLSTFSLSWDDRAAVCIVLAAGGYPDKYEKGLPITGLDKVPQLDNVMVFHAGTRLNNKNVEATFRSPETESRKIVLTNGGRVLGVTALGDGIKLAIKKAYQAVELIKFKDMHFRKDIGKKALKYLK</sequence>
<dbReference type="SMART" id="SM01209">
    <property type="entry name" value="GARS_A"/>
    <property type="match status" value="1"/>
</dbReference>
<accession>A0A2H0XT55</accession>
<keyword evidence="12" id="KW-0464">Manganese</keyword>
<dbReference type="InterPro" id="IPR013815">
    <property type="entry name" value="ATP_grasp_subdomain_1"/>
</dbReference>
<dbReference type="PANTHER" id="PTHR43472">
    <property type="entry name" value="PHOSPHORIBOSYLAMINE--GLYCINE LIGASE"/>
    <property type="match status" value="1"/>
</dbReference>
<keyword evidence="7" id="KW-0479">Metal-binding</keyword>
<gene>
    <name evidence="17" type="primary">purD</name>
    <name evidence="20" type="ORF">COT42_09085</name>
</gene>